<accession>A0AAD8DNE3</accession>
<dbReference type="AlphaFoldDB" id="A0AAD8DNE3"/>
<feature type="region of interest" description="Disordered" evidence="6">
    <location>
        <begin position="233"/>
        <end position="265"/>
    </location>
</feature>
<sequence length="636" mass="72049">MNDSAAECSEALDPRVQIELERLNTATDEINRLEVELDEARLAFRRLLAEGHLRIQQLTKKLGTSIHKARPYYEARFRANITSQDLQTATIAYDKANSAHAAAREMVYLAEQGLARLAEGNAGLTLDPAWQEMLNHATHRVNQAECDRASATVTQRTKAAAHRAATTLVQQLQNGLKRHIAKSRPYFEEKARINTALEAQKARIQTLEEQVAEAKQQYSSALRNLERISDEIHKHRSRRQSARHEIDRSTITDTASDTNTTSSDKLEELCESSTDASVREWLRRAADAQRPRCLPDNDTWTEIDLDYSSPEEVGFLLTDKLEELCESSTDASVREWLRRAADAQRPRCLPDNDTWTEIDLDYSSPEEVGFLLTDKLEELCESSTDASVREWLRRAADAQRPRCLPDNDTWTEIDLDYSSPEEVGFLLTDKLEELCESSTDASVREWLRRAADAQRPRCLPDNDTWTEIDLDYSSPEEVSFEKCSLRARSTPEKWSPPSPVESRASALEPRRIIRSAARPHVLREELERPRRQSLDALLHDTGEKVKEMFQGLSLFGERRGSASAPRTPRRAASPRAASSASDERYSDTDSLASVEMLTDEQIASLMLDAQLEAVCERLAGVVVRQPRSPHSPEHRY</sequence>
<dbReference type="Proteomes" id="UP001231518">
    <property type="component" value="Chromosome 23"/>
</dbReference>
<reference evidence="7" key="1">
    <citation type="submission" date="2023-03" db="EMBL/GenBank/DDBJ databases">
        <title>Chromosome-level genomes of two armyworms, Mythimna separata and Mythimna loreyi, provide insights into the biosynthesis and reception of sex pheromones.</title>
        <authorList>
            <person name="Zhao H."/>
        </authorList>
    </citation>
    <scope>NUCLEOTIDE SEQUENCE</scope>
    <source>
        <strain evidence="7">BeijingLab</strain>
        <tissue evidence="7">Pupa</tissue>
    </source>
</reference>
<evidence type="ECO:0000313" key="8">
    <source>
        <dbReference type="Proteomes" id="UP001231518"/>
    </source>
</evidence>
<keyword evidence="3 5" id="KW-0175">Coiled coil</keyword>
<name>A0AAD8DNE3_MYTSE</name>
<evidence type="ECO:0000256" key="6">
    <source>
        <dbReference type="SAM" id="MobiDB-lite"/>
    </source>
</evidence>
<dbReference type="GO" id="GO:0004860">
    <property type="term" value="F:protein kinase inhibitor activity"/>
    <property type="evidence" value="ECO:0007669"/>
    <property type="project" value="TreeGrafter"/>
</dbReference>
<keyword evidence="2" id="KW-0344">Guanine-nucleotide releasing factor</keyword>
<evidence type="ECO:0000313" key="7">
    <source>
        <dbReference type="EMBL" id="KAJ8710331.1"/>
    </source>
</evidence>
<dbReference type="PANTHER" id="PTHR19423">
    <property type="entry name" value="SH3 DOMAIN-BINDING PROTEIN 5"/>
    <property type="match status" value="1"/>
</dbReference>
<proteinExistence type="inferred from homology"/>
<comment type="similarity">
    <text evidence="1">Belongs to the SH3BP5 family.</text>
</comment>
<evidence type="ECO:0000256" key="1">
    <source>
        <dbReference type="ARBA" id="ARBA00007796"/>
    </source>
</evidence>
<keyword evidence="8" id="KW-1185">Reference proteome</keyword>
<dbReference type="GO" id="GO:0035556">
    <property type="term" value="P:intracellular signal transduction"/>
    <property type="evidence" value="ECO:0007669"/>
    <property type="project" value="InterPro"/>
</dbReference>
<dbReference type="Pfam" id="PF05276">
    <property type="entry name" value="SH3BP5"/>
    <property type="match status" value="1"/>
</dbReference>
<evidence type="ECO:0000256" key="4">
    <source>
        <dbReference type="ARBA" id="ARBA00040366"/>
    </source>
</evidence>
<protein>
    <recommendedName>
        <fullName evidence="4">SH3 domain-binding protein 5-like</fullName>
    </recommendedName>
</protein>
<comment type="caution">
    <text evidence="7">The sequence shown here is derived from an EMBL/GenBank/DDBJ whole genome shotgun (WGS) entry which is preliminary data.</text>
</comment>
<dbReference type="InterPro" id="IPR007940">
    <property type="entry name" value="SH3BP5"/>
</dbReference>
<feature type="compositionally biased region" description="Low complexity" evidence="6">
    <location>
        <begin position="251"/>
        <end position="263"/>
    </location>
</feature>
<organism evidence="7 8">
    <name type="scientific">Mythimna separata</name>
    <name type="common">Oriental armyworm</name>
    <name type="synonym">Pseudaletia separata</name>
    <dbReference type="NCBI Taxonomy" id="271217"/>
    <lineage>
        <taxon>Eukaryota</taxon>
        <taxon>Metazoa</taxon>
        <taxon>Ecdysozoa</taxon>
        <taxon>Arthropoda</taxon>
        <taxon>Hexapoda</taxon>
        <taxon>Insecta</taxon>
        <taxon>Pterygota</taxon>
        <taxon>Neoptera</taxon>
        <taxon>Endopterygota</taxon>
        <taxon>Lepidoptera</taxon>
        <taxon>Glossata</taxon>
        <taxon>Ditrysia</taxon>
        <taxon>Noctuoidea</taxon>
        <taxon>Noctuidae</taxon>
        <taxon>Noctuinae</taxon>
        <taxon>Hadenini</taxon>
        <taxon>Mythimna</taxon>
    </lineage>
</organism>
<gene>
    <name evidence="7" type="ORF">PYW07_009697</name>
</gene>
<feature type="compositionally biased region" description="Low complexity" evidence="6">
    <location>
        <begin position="561"/>
        <end position="580"/>
    </location>
</feature>
<feature type="coiled-coil region" evidence="5">
    <location>
        <begin position="16"/>
        <end position="50"/>
    </location>
</feature>
<dbReference type="GO" id="GO:0005085">
    <property type="term" value="F:guanyl-nucleotide exchange factor activity"/>
    <property type="evidence" value="ECO:0007669"/>
    <property type="project" value="UniProtKB-KW"/>
</dbReference>
<dbReference type="EMBL" id="JARGEI010000023">
    <property type="protein sequence ID" value="KAJ8710331.1"/>
    <property type="molecule type" value="Genomic_DNA"/>
</dbReference>
<dbReference type="PANTHER" id="PTHR19423:SF8">
    <property type="entry name" value="SH3 DOMAIN-BINDING PROTEIN 5-LIKE"/>
    <property type="match status" value="1"/>
</dbReference>
<evidence type="ECO:0000256" key="2">
    <source>
        <dbReference type="ARBA" id="ARBA00022658"/>
    </source>
</evidence>
<feature type="region of interest" description="Disordered" evidence="6">
    <location>
        <begin position="556"/>
        <end position="588"/>
    </location>
</feature>
<dbReference type="GO" id="GO:0005737">
    <property type="term" value="C:cytoplasm"/>
    <property type="evidence" value="ECO:0007669"/>
    <property type="project" value="TreeGrafter"/>
</dbReference>
<evidence type="ECO:0000256" key="3">
    <source>
        <dbReference type="ARBA" id="ARBA00023054"/>
    </source>
</evidence>
<evidence type="ECO:0000256" key="5">
    <source>
        <dbReference type="SAM" id="Coils"/>
    </source>
</evidence>